<dbReference type="Gene3D" id="2.60.120.260">
    <property type="entry name" value="Galactose-binding domain-like"/>
    <property type="match status" value="2"/>
</dbReference>
<name>A0ABV5KMW7_9BACL</name>
<dbReference type="InterPro" id="IPR014718">
    <property type="entry name" value="GH-type_carb-bd"/>
</dbReference>
<dbReference type="CDD" id="cd14244">
    <property type="entry name" value="GH_101_like"/>
    <property type="match status" value="1"/>
</dbReference>
<dbReference type="Gene3D" id="2.70.98.10">
    <property type="match status" value="1"/>
</dbReference>
<dbReference type="Pfam" id="PF17974">
    <property type="entry name" value="GalBD_like"/>
    <property type="match status" value="1"/>
</dbReference>
<evidence type="ECO:0000259" key="2">
    <source>
        <dbReference type="Pfam" id="PF17451"/>
    </source>
</evidence>
<gene>
    <name evidence="6" type="ORF">ACFFSY_11605</name>
</gene>
<dbReference type="InterPro" id="IPR035364">
    <property type="entry name" value="Beta_sandwich_GH101"/>
</dbReference>
<dbReference type="EMBL" id="JBHMDO010000021">
    <property type="protein sequence ID" value="MFB9326560.1"/>
    <property type="molecule type" value="Genomic_DNA"/>
</dbReference>
<dbReference type="Pfam" id="PF17451">
    <property type="entry name" value="Glyco_hyd_101C"/>
    <property type="match status" value="1"/>
</dbReference>
<protein>
    <submittedName>
        <fullName evidence="6">Endo-alpha-N-acetylgalactosaminidase family protein</fullName>
    </submittedName>
</protein>
<feature type="domain" description="Endo-alpha-N-acetylgalactosaminidase" evidence="1">
    <location>
        <begin position="282"/>
        <end position="549"/>
    </location>
</feature>
<evidence type="ECO:0000259" key="5">
    <source>
        <dbReference type="Pfam" id="PF21466"/>
    </source>
</evidence>
<dbReference type="InterPro" id="IPR013780">
    <property type="entry name" value="Glyco_hydro_b"/>
</dbReference>
<dbReference type="Gene3D" id="3.20.20.80">
    <property type="entry name" value="Glycosidases"/>
    <property type="match status" value="1"/>
</dbReference>
<evidence type="ECO:0000259" key="1">
    <source>
        <dbReference type="Pfam" id="PF12905"/>
    </source>
</evidence>
<feature type="domain" description="Endo-alpha-N-acetylgalactosaminidase" evidence="5">
    <location>
        <begin position="699"/>
        <end position="830"/>
    </location>
</feature>
<dbReference type="InterPro" id="IPR040502">
    <property type="entry name" value="GH101_dom-6"/>
</dbReference>
<keyword evidence="7" id="KW-1185">Reference proteome</keyword>
<dbReference type="Pfam" id="PF12905">
    <property type="entry name" value="Glyco_hydro_101"/>
    <property type="match status" value="1"/>
</dbReference>
<evidence type="ECO:0000259" key="4">
    <source>
        <dbReference type="Pfam" id="PF18080"/>
    </source>
</evidence>
<dbReference type="Pfam" id="PF18080">
    <property type="entry name" value="Gal_mutarotas_3"/>
    <property type="match status" value="1"/>
</dbReference>
<evidence type="ECO:0000313" key="6">
    <source>
        <dbReference type="EMBL" id="MFB9326560.1"/>
    </source>
</evidence>
<evidence type="ECO:0000259" key="3">
    <source>
        <dbReference type="Pfam" id="PF17974"/>
    </source>
</evidence>
<dbReference type="Gene3D" id="2.60.40.1180">
    <property type="entry name" value="Golgi alpha-mannosidase II"/>
    <property type="match status" value="1"/>
</dbReference>
<dbReference type="RefSeq" id="WP_377493986.1">
    <property type="nucleotide sequence ID" value="NZ_JBHMDO010000021.1"/>
</dbReference>
<sequence length="1156" mass="122748">MFLRGALHSHSRTALLVVLLWSMLLASAIPSDGGWGTVPAAHAASLSIASSQLTVAVDDQFPRVIEYTMAGSGAKLYGQDETLTQVKINGTTYTPAVTFSKPDGATAQYAMNIASIGVTVNAALKVVGSTLEFKVTGIAESGATKVNTFEIPNHSLLSVRSTQTGAAFAGSVMNTAVAGSGDTFASVTGTPATNASAQNYLYAFVNTNQLAGGLWTNAVSESSEAGRVKKQTVSRAGFYRTGLWSGEWIYRASGMSVPDPELPQAKVAITADANGDSVVDWQDGAVAFRSIMNNPQGADNVKNWVVQRVPMNFGSQATNPFTKTLDETKRMNLATDGLGQFVLLKGYGSEGHDSGHPDYGDIGKRQGGAADLNALVNSGHAYNAAFGVHINATESYPEAKAFNELLVNPASPGWDWLDASYYNNKRYDATSGNRLARLQSLKAQAPNLDFIYLDVWYTKGWDARKIASEINGQGWTLATEFPDDHEYNAVWNHWAVDYNYGGQDIKGYSSQISRFIRNHQKDTWIARHPLLGGTEMDDYEGWQGRTGFDDTIKMTFGTNLPTKYLQHFPILKWSSNAIQLEQGVNVSDAAGTRVITKNGVKVLEGNNYLLPWSPVTEDKLYHWNGSGGSTTWTLPASWSGLNAVKLYRLSDQGRVLVGDLPVSGGTITINAAANTAYVVTKSASGAVPTVNYGEGSKLKDPGFNQGSLTNTWTVTGTGASVVRNARGDYELKIGTATGATTVSQNVTGLAPGTYYASVYVSTASGRKAYLEATSGGTTASSYADSSLWSNYISADAKRDTTMQRMYVTFDVPSGSNAAVIALRTDGGSAAVTFDDVRIGTARRTPNPNNAYFVQNFEDVPSGLYPFVKGPAGGVNDPRTHLSELHAPYTQKGWNGKAIDDVIAGNWSVKAHSEAQGLLLQTIPQTLRFAPGTNYTVSFQYENQTAGAYAFVVGEGTAVISTIPFAAATVPTTYTQAITGSAGGNTWIGIQKANGGAGDFVLDDLIVTVGGSGGGGGGGTTPRIKIAKTDSRAITDLTIKAEFTVENAPHRDDALIGAFDQSVALTLNARNGALTGGVWTGDFLKETGRTAGPAAVTIEKTDTRAIASITLTAEFKIDGALHRDTHVISSFDQSYDLTLTGANGTLVDGVWTGDFLK</sequence>
<feature type="domain" description="Glycosyl hydrolase 101 beta-sandwich" evidence="2">
    <location>
        <begin position="559"/>
        <end position="654"/>
    </location>
</feature>
<dbReference type="InterPro" id="IPR049314">
    <property type="entry name" value="GH101_dom-5"/>
</dbReference>
<feature type="domain" description="Endo-alpha-N-acetylgalactosaminidase" evidence="3">
    <location>
        <begin position="848"/>
        <end position="993"/>
    </location>
</feature>
<evidence type="ECO:0000313" key="7">
    <source>
        <dbReference type="Proteomes" id="UP001589747"/>
    </source>
</evidence>
<dbReference type="InterPro" id="IPR040633">
    <property type="entry name" value="Gal_mutarotas_3"/>
</dbReference>
<dbReference type="Proteomes" id="UP001589747">
    <property type="component" value="Unassembled WGS sequence"/>
</dbReference>
<organism evidence="6 7">
    <name type="scientific">Paenibacillus aurantiacus</name>
    <dbReference type="NCBI Taxonomy" id="1936118"/>
    <lineage>
        <taxon>Bacteria</taxon>
        <taxon>Bacillati</taxon>
        <taxon>Bacillota</taxon>
        <taxon>Bacilli</taxon>
        <taxon>Bacillales</taxon>
        <taxon>Paenibacillaceae</taxon>
        <taxon>Paenibacillus</taxon>
    </lineage>
</organism>
<accession>A0ABV5KMW7</accession>
<feature type="domain" description="Galactose mutarotase-like fold" evidence="4">
    <location>
        <begin position="48"/>
        <end position="281"/>
    </location>
</feature>
<reference evidence="6 7" key="1">
    <citation type="submission" date="2024-09" db="EMBL/GenBank/DDBJ databases">
        <authorList>
            <person name="Sun Q."/>
            <person name="Mori K."/>
        </authorList>
    </citation>
    <scope>NUCLEOTIDE SEQUENCE [LARGE SCALE GENOMIC DNA]</scope>
    <source>
        <strain evidence="6 7">TISTR 2452</strain>
    </source>
</reference>
<proteinExistence type="predicted"/>
<comment type="caution">
    <text evidence="6">The sequence shown here is derived from an EMBL/GenBank/DDBJ whole genome shotgun (WGS) entry which is preliminary data.</text>
</comment>
<dbReference type="InterPro" id="IPR025706">
    <property type="entry name" value="Endoa_GalNAc"/>
</dbReference>
<dbReference type="Pfam" id="PF21466">
    <property type="entry name" value="GH101_dom-5"/>
    <property type="match status" value="1"/>
</dbReference>